<protein>
    <submittedName>
        <fullName evidence="1">Uncharacterized protein</fullName>
    </submittedName>
</protein>
<keyword evidence="2" id="KW-1185">Reference proteome</keyword>
<evidence type="ECO:0000313" key="2">
    <source>
        <dbReference type="Proteomes" id="UP000009172"/>
    </source>
</evidence>
<proteinExistence type="predicted"/>
<dbReference type="HOGENOM" id="CLU_1497278_0_0_1"/>
<accession>F2RNE7</accession>
<name>F2RNE7_TRIT1</name>
<evidence type="ECO:0000313" key="1">
    <source>
        <dbReference type="EMBL" id="EGD92846.1"/>
    </source>
</evidence>
<dbReference type="EMBL" id="GG698477">
    <property type="protein sequence ID" value="EGD92846.1"/>
    <property type="molecule type" value="Genomic_DNA"/>
</dbReference>
<sequence length="180" mass="20264">MSPGEKVAGHREFPDLDIRTHLPIGKIMCRQTTLSLKANDNDNANSNVASSTSGSPPASPVKITTLLVVVPVPDGYTLSPFLARFELRDRRHAPMYRISYQIAHNNARRFPPQSLSPLSQPREKYTEYLVDSYAFLSKRGDFVSRDEEDSQLDTLTEHSARMFCSHPSMEDVSWNTNLPV</sequence>
<organism evidence="1 2">
    <name type="scientific">Trichophyton tonsurans (strain CBS 112818)</name>
    <name type="common">Scalp ringworm fungus</name>
    <dbReference type="NCBI Taxonomy" id="647933"/>
    <lineage>
        <taxon>Eukaryota</taxon>
        <taxon>Fungi</taxon>
        <taxon>Dikarya</taxon>
        <taxon>Ascomycota</taxon>
        <taxon>Pezizomycotina</taxon>
        <taxon>Eurotiomycetes</taxon>
        <taxon>Eurotiomycetidae</taxon>
        <taxon>Onygenales</taxon>
        <taxon>Arthrodermataceae</taxon>
        <taxon>Trichophyton</taxon>
    </lineage>
</organism>
<dbReference type="AlphaFoldDB" id="F2RNE7"/>
<reference evidence="2" key="1">
    <citation type="journal article" date="2012" name="MBio">
        <title>Comparative genome analysis of Trichophyton rubrum and related dermatophytes reveals candidate genes involved in infection.</title>
        <authorList>
            <person name="Martinez D.A."/>
            <person name="Oliver B.G."/>
            <person name="Graeser Y."/>
            <person name="Goldberg J.M."/>
            <person name="Li W."/>
            <person name="Martinez-Rossi N.M."/>
            <person name="Monod M."/>
            <person name="Shelest E."/>
            <person name="Barton R.C."/>
            <person name="Birch E."/>
            <person name="Brakhage A.A."/>
            <person name="Chen Z."/>
            <person name="Gurr S.J."/>
            <person name="Heiman D."/>
            <person name="Heitman J."/>
            <person name="Kosti I."/>
            <person name="Rossi A."/>
            <person name="Saif S."/>
            <person name="Samalova M."/>
            <person name="Saunders C.W."/>
            <person name="Shea T."/>
            <person name="Summerbell R.C."/>
            <person name="Xu J."/>
            <person name="Young S."/>
            <person name="Zeng Q."/>
            <person name="Birren B.W."/>
            <person name="Cuomo C.A."/>
            <person name="White T.C."/>
        </authorList>
    </citation>
    <scope>NUCLEOTIDE SEQUENCE [LARGE SCALE GENOMIC DNA]</scope>
    <source>
        <strain evidence="2">CBS 112818</strain>
    </source>
</reference>
<gene>
    <name evidence="1" type="ORF">TESG_00411</name>
</gene>
<dbReference type="Proteomes" id="UP000009172">
    <property type="component" value="Unassembled WGS sequence"/>
</dbReference>